<gene>
    <name evidence="2" type="ORF">UFOVP218_81</name>
</gene>
<name>A0A6J7WRH4_9CAUD</name>
<evidence type="ECO:0000313" key="2">
    <source>
        <dbReference type="EMBL" id="CAB5218714.1"/>
    </source>
</evidence>
<protein>
    <submittedName>
        <fullName evidence="2">IbpA Molecular chaperone (Small heat shock protein)</fullName>
    </submittedName>
</protein>
<sequence>MTTLDIPSLTRTLVGFDRLFELANGNRNTAQLTTYPPHNIIKIDDANFEIELAMAGFNKNEIKVEFNDGQLTVAGKKEHDESKTYIYKGLATRSFVKTIGLADYIEIKSAELKDGILTVRLERIIPDALKPKIIEIK</sequence>
<dbReference type="EMBL" id="LR798261">
    <property type="protein sequence ID" value="CAB5218714.1"/>
    <property type="molecule type" value="Genomic_DNA"/>
</dbReference>
<dbReference type="Gene3D" id="2.60.40.790">
    <property type="match status" value="1"/>
</dbReference>
<evidence type="ECO:0000259" key="1">
    <source>
        <dbReference type="PROSITE" id="PS01031"/>
    </source>
</evidence>
<dbReference type="SUPFAM" id="SSF49764">
    <property type="entry name" value="HSP20-like chaperones"/>
    <property type="match status" value="1"/>
</dbReference>
<dbReference type="Pfam" id="PF00011">
    <property type="entry name" value="HSP20"/>
    <property type="match status" value="1"/>
</dbReference>
<dbReference type="PANTHER" id="PTHR47062">
    <property type="match status" value="1"/>
</dbReference>
<organism evidence="2">
    <name type="scientific">uncultured Caudovirales phage</name>
    <dbReference type="NCBI Taxonomy" id="2100421"/>
    <lineage>
        <taxon>Viruses</taxon>
        <taxon>Duplodnaviria</taxon>
        <taxon>Heunggongvirae</taxon>
        <taxon>Uroviricota</taxon>
        <taxon>Caudoviricetes</taxon>
        <taxon>Peduoviridae</taxon>
        <taxon>Maltschvirus</taxon>
        <taxon>Maltschvirus maltsch</taxon>
    </lineage>
</organism>
<accession>A0A6J7WRH4</accession>
<dbReference type="InterPro" id="IPR008978">
    <property type="entry name" value="HSP20-like_chaperone"/>
</dbReference>
<dbReference type="PANTHER" id="PTHR47062:SF1">
    <property type="entry name" value="SMALL HEAT SHOCK PROTEIN IBPA"/>
    <property type="match status" value="1"/>
</dbReference>
<feature type="domain" description="SHSP" evidence="1">
    <location>
        <begin position="29"/>
        <end position="137"/>
    </location>
</feature>
<dbReference type="PROSITE" id="PS01031">
    <property type="entry name" value="SHSP"/>
    <property type="match status" value="1"/>
</dbReference>
<dbReference type="InterPro" id="IPR002068">
    <property type="entry name" value="A-crystallin/Hsp20_dom"/>
</dbReference>
<keyword evidence="2" id="KW-0346">Stress response</keyword>
<proteinExistence type="predicted"/>
<reference evidence="2" key="1">
    <citation type="submission" date="2020-05" db="EMBL/GenBank/DDBJ databases">
        <authorList>
            <person name="Chiriac C."/>
            <person name="Salcher M."/>
            <person name="Ghai R."/>
            <person name="Kavagutti S V."/>
        </authorList>
    </citation>
    <scope>NUCLEOTIDE SEQUENCE</scope>
</reference>